<dbReference type="OrthoDB" id="5188303at2"/>
<keyword evidence="3" id="KW-1185">Reference proteome</keyword>
<reference evidence="2 3" key="1">
    <citation type="submission" date="2018-11" db="EMBL/GenBank/DDBJ databases">
        <authorList>
            <person name="Li F."/>
        </authorList>
    </citation>
    <scope>NUCLEOTIDE SEQUENCE [LARGE SCALE GENOMIC DNA]</scope>
    <source>
        <strain evidence="2 3">Gsoil 097</strain>
    </source>
</reference>
<proteinExistence type="predicted"/>
<protein>
    <submittedName>
        <fullName evidence="2">SseB family protein</fullName>
    </submittedName>
</protein>
<sequence length="179" mass="18875">MVGVALERVIPDPGFADDDGRADPAVTAALAAYDADPHGRNAPTLATLQDTRVLVPVLAVLGEVEYDENGLAHDKTSDMATVLITGQDGRTALLAFTSQEALTTWNPEARPVAVSLRKAALSAIQDGADALLVDVAGPVLFPIEGDDLRALGEDLLLVRVGEGWGWAQAVERPDVTQER</sequence>
<dbReference type="EMBL" id="RJSE01000005">
    <property type="protein sequence ID" value="RNL64406.1"/>
    <property type="molecule type" value="Genomic_DNA"/>
</dbReference>
<organism evidence="2 3">
    <name type="scientific">Nocardioides marmoriginsengisoli</name>
    <dbReference type="NCBI Taxonomy" id="661483"/>
    <lineage>
        <taxon>Bacteria</taxon>
        <taxon>Bacillati</taxon>
        <taxon>Actinomycetota</taxon>
        <taxon>Actinomycetes</taxon>
        <taxon>Propionibacteriales</taxon>
        <taxon>Nocardioidaceae</taxon>
        <taxon>Nocardioides</taxon>
    </lineage>
</organism>
<dbReference type="AlphaFoldDB" id="A0A3N0CMW3"/>
<dbReference type="InterPro" id="IPR009839">
    <property type="entry name" value="SseB_N"/>
</dbReference>
<evidence type="ECO:0000313" key="3">
    <source>
        <dbReference type="Proteomes" id="UP000267128"/>
    </source>
</evidence>
<gene>
    <name evidence="2" type="ORF">EFK50_05955</name>
</gene>
<feature type="domain" description="SseB protein N-terminal" evidence="1">
    <location>
        <begin position="27"/>
        <end position="150"/>
    </location>
</feature>
<name>A0A3N0CMW3_9ACTN</name>
<accession>A0A3N0CMW3</accession>
<comment type="caution">
    <text evidence="2">The sequence shown here is derived from an EMBL/GenBank/DDBJ whole genome shotgun (WGS) entry which is preliminary data.</text>
</comment>
<evidence type="ECO:0000313" key="2">
    <source>
        <dbReference type="EMBL" id="RNL64406.1"/>
    </source>
</evidence>
<evidence type="ECO:0000259" key="1">
    <source>
        <dbReference type="Pfam" id="PF07179"/>
    </source>
</evidence>
<dbReference type="Pfam" id="PF07179">
    <property type="entry name" value="SseB"/>
    <property type="match status" value="1"/>
</dbReference>
<dbReference type="Proteomes" id="UP000267128">
    <property type="component" value="Unassembled WGS sequence"/>
</dbReference>